<protein>
    <recommendedName>
        <fullName evidence="2">N-succinylornithine carbamoyltransferase</fullName>
        <ecNumber evidence="2">2.1.3.11</ecNumber>
    </recommendedName>
    <alternativeName>
        <fullName evidence="2">N-succinyl-L-ornithine transcarbamylase</fullName>
        <shortName evidence="2">SOTCase</shortName>
    </alternativeName>
</protein>
<dbReference type="PRINTS" id="PR00101">
    <property type="entry name" value="ATCASE"/>
</dbReference>
<dbReference type="Proteomes" id="UP000030140">
    <property type="component" value="Unassembled WGS sequence"/>
</dbReference>
<dbReference type="EC" id="2.1.3.11" evidence="2"/>
<comment type="function">
    <text evidence="2">Catalyzes the transfer of the carbamoyl group from carbamoyl phosphate to the delta-amino group of N(2)-succinyl-L-ornithine to produce N(2)-succinyl-L-citrulline. Is essential for arginine biosynthesis.</text>
</comment>
<feature type="binding site" evidence="2">
    <location>
        <position position="142"/>
    </location>
    <ligand>
        <name>N(2)-succinyl-L-ornithine</name>
        <dbReference type="ChEBI" id="CHEBI:58514"/>
    </ligand>
</feature>
<dbReference type="AlphaFoldDB" id="A0A0A2GYJ8"/>
<comment type="pathway">
    <text evidence="2">Amino-acid biosynthesis; L-arginine biosynthesis.</text>
</comment>
<dbReference type="HAMAP" id="MF_02235">
    <property type="entry name" value="SOTCase"/>
    <property type="match status" value="1"/>
</dbReference>
<dbReference type="InterPro" id="IPR006132">
    <property type="entry name" value="Asp/Orn_carbamoyltranf_P-bd"/>
</dbReference>
<evidence type="ECO:0000256" key="1">
    <source>
        <dbReference type="ARBA" id="ARBA00022679"/>
    </source>
</evidence>
<dbReference type="UniPathway" id="UPA00068"/>
<evidence type="ECO:0000313" key="5">
    <source>
        <dbReference type="EMBL" id="KGO07381.1"/>
    </source>
</evidence>
<comment type="catalytic activity">
    <reaction evidence="2">
        <text>N(2)-succinyl-L-ornithine + carbamoyl phosphate = N(2)-succinyl-L-citrulline + phosphate + H(+)</text>
        <dbReference type="Rhea" id="RHEA:25884"/>
        <dbReference type="ChEBI" id="CHEBI:15378"/>
        <dbReference type="ChEBI" id="CHEBI:43474"/>
        <dbReference type="ChEBI" id="CHEBI:58228"/>
        <dbReference type="ChEBI" id="CHEBI:58514"/>
        <dbReference type="ChEBI" id="CHEBI:58862"/>
        <dbReference type="EC" id="2.1.3.11"/>
    </reaction>
</comment>
<dbReference type="InterPro" id="IPR036901">
    <property type="entry name" value="Asp/Orn_carbamoylTrfase_sf"/>
</dbReference>
<comment type="caution">
    <text evidence="5">The sequence shown here is derived from an EMBL/GenBank/DDBJ whole genome shotgun (WGS) entry which is preliminary data.</text>
</comment>
<feature type="binding site" evidence="2">
    <location>
        <position position="281"/>
    </location>
    <ligand>
        <name>N(2)-succinyl-L-ornithine</name>
        <dbReference type="ChEBI" id="CHEBI:58514"/>
    </ligand>
</feature>
<accession>A0A0A2GYJ8</accession>
<dbReference type="PRINTS" id="PR00100">
    <property type="entry name" value="AOTCASE"/>
</dbReference>
<feature type="binding site" evidence="2">
    <location>
        <position position="181"/>
    </location>
    <ligand>
        <name>N(2)-succinyl-L-ornithine</name>
        <dbReference type="ChEBI" id="CHEBI:58514"/>
    </ligand>
</feature>
<dbReference type="Pfam" id="PF00185">
    <property type="entry name" value="OTCace"/>
    <property type="match status" value="1"/>
</dbReference>
<feature type="domain" description="Aspartate/ornithine carbamoyltransferase carbamoyl-P binding" evidence="4">
    <location>
        <begin position="2"/>
        <end position="160"/>
    </location>
</feature>
<comment type="subunit">
    <text evidence="2">Homotrimer.</text>
</comment>
<proteinExistence type="inferred from homology"/>
<keyword evidence="1 2" id="KW-0808">Transferase</keyword>
<evidence type="ECO:0000313" key="6">
    <source>
        <dbReference type="Proteomes" id="UP000030140"/>
    </source>
</evidence>
<dbReference type="Gene3D" id="3.40.50.1370">
    <property type="entry name" value="Aspartate/ornithine carbamoyltransferase"/>
    <property type="match status" value="2"/>
</dbReference>
<evidence type="ECO:0000259" key="3">
    <source>
        <dbReference type="Pfam" id="PF00185"/>
    </source>
</evidence>
<evidence type="ECO:0000256" key="2">
    <source>
        <dbReference type="HAMAP-Rule" id="MF_02235"/>
    </source>
</evidence>
<comment type="similarity">
    <text evidence="2">Belongs to the aspartate/ornithine carbamoyltransferase superfamily. SOTCase family.</text>
</comment>
<reference evidence="5 6" key="1">
    <citation type="submission" date="2014-10" db="EMBL/GenBank/DDBJ databases">
        <title>Draft genome sequence of the proteorhodopsin-containing marine bacterium Dokdonia donghaensis.</title>
        <authorList>
            <person name="Gomez-Consarnau L."/>
            <person name="Gonzalez J.M."/>
            <person name="Riedel T."/>
            <person name="Jaenicke S."/>
            <person name="Wagner-Doebler I."/>
            <person name="Fuhrman J.A."/>
        </authorList>
    </citation>
    <scope>NUCLEOTIDE SEQUENCE [LARGE SCALE GENOMIC DNA]</scope>
    <source>
        <strain evidence="5 6">DSW-1</strain>
    </source>
</reference>
<feature type="binding site" evidence="2">
    <location>
        <position position="75"/>
    </location>
    <ligand>
        <name>carbamoyl phosphate</name>
        <dbReference type="ChEBI" id="CHEBI:58228"/>
        <note>ligand shared between two neighboring subunits</note>
    </ligand>
</feature>
<gene>
    <name evidence="2" type="primary">argF'</name>
    <name evidence="5" type="ORF">NV36_11405</name>
</gene>
<dbReference type="NCBIfam" id="NF003384">
    <property type="entry name" value="PRK04523.1"/>
    <property type="match status" value="1"/>
</dbReference>
<dbReference type="SUPFAM" id="SSF53671">
    <property type="entry name" value="Aspartate/ornithine carbamoyltransferase"/>
    <property type="match status" value="1"/>
</dbReference>
<feature type="binding site" description="in other chain" evidence="2">
    <location>
        <position position="110"/>
    </location>
    <ligand>
        <name>carbamoyl phosphate</name>
        <dbReference type="ChEBI" id="CHEBI:58228"/>
        <note>ligand shared between two neighboring subunits</note>
    </ligand>
</feature>
<dbReference type="InterPro" id="IPR006130">
    <property type="entry name" value="Asp/Orn_carbamoylTrfase"/>
</dbReference>
<feature type="binding site" evidence="2">
    <location>
        <position position="241"/>
    </location>
    <ligand>
        <name>N(2)-succinyl-L-ornithine</name>
        <dbReference type="ChEBI" id="CHEBI:58514"/>
    </ligand>
</feature>
<keyword evidence="2" id="KW-0055">Arginine biosynthesis</keyword>
<dbReference type="InterPro" id="IPR043696">
    <property type="entry name" value="ArgF'-like"/>
</dbReference>
<dbReference type="PANTHER" id="PTHR45753:SF3">
    <property type="entry name" value="ORNITHINE TRANSCARBAMYLASE, MITOCHONDRIAL"/>
    <property type="match status" value="1"/>
</dbReference>
<dbReference type="PATRIC" id="fig|1300343.5.peg.1171"/>
<keyword evidence="2" id="KW-0028">Amino-acid biosynthesis</keyword>
<feature type="binding site" description="in other chain" evidence="2">
    <location>
        <begin position="277"/>
        <end position="278"/>
    </location>
    <ligand>
        <name>carbamoyl phosphate</name>
        <dbReference type="ChEBI" id="CHEBI:58228"/>
        <note>ligand shared between two neighboring subunits</note>
    </ligand>
</feature>
<organism evidence="5 6">
    <name type="scientific">Dokdonia donghaensis DSW-1</name>
    <dbReference type="NCBI Taxonomy" id="1300343"/>
    <lineage>
        <taxon>Bacteria</taxon>
        <taxon>Pseudomonadati</taxon>
        <taxon>Bacteroidota</taxon>
        <taxon>Flavobacteriia</taxon>
        <taxon>Flavobacteriales</taxon>
        <taxon>Flavobacteriaceae</taxon>
        <taxon>Dokdonia</taxon>
    </lineage>
</organism>
<dbReference type="GO" id="GO:0016597">
    <property type="term" value="F:amino acid binding"/>
    <property type="evidence" value="ECO:0007669"/>
    <property type="project" value="InterPro"/>
</dbReference>
<dbReference type="OrthoDB" id="9802587at2"/>
<dbReference type="GO" id="GO:0042450">
    <property type="term" value="P:L-arginine biosynthetic process via ornithine"/>
    <property type="evidence" value="ECO:0007669"/>
    <property type="project" value="TreeGrafter"/>
</dbReference>
<dbReference type="EMBL" id="JSAQ01000001">
    <property type="protein sequence ID" value="KGO07381.1"/>
    <property type="molecule type" value="Genomic_DNA"/>
</dbReference>
<dbReference type="GO" id="GO:0004585">
    <property type="term" value="F:ornithine carbamoyltransferase activity"/>
    <property type="evidence" value="ECO:0007669"/>
    <property type="project" value="InterPro"/>
</dbReference>
<feature type="binding site" description="in other chain" evidence="2">
    <location>
        <begin position="147"/>
        <end position="150"/>
    </location>
    <ligand>
        <name>carbamoyl phosphate</name>
        <dbReference type="ChEBI" id="CHEBI:58228"/>
        <note>ligand shared between two neighboring subunits</note>
    </ligand>
</feature>
<dbReference type="RefSeq" id="WP_035327380.1">
    <property type="nucleotide sequence ID" value="NZ_CP015125.1"/>
</dbReference>
<sequence>MKNYISINDITNLEMAIKEALYMKEYPYAFAKAGKQKTLGLLFFNSSLRTRLSTEKAAKNLGMETMTLNVNSDSWQLEFEDGTVMDGTKAEHIKEAAQVLSQYCDVLAVRAFPGLVDKSQDELEVVLSAFMQYGSVPVVNLESSTAHPLQGFTDAITIYELTESLCAVNKKPNVVLSWAPHPKALPHAVANSFVQTMQKANVNFTITNPEGYDLNPEIRGEVPVIHNQKEAFANADIIYVKNWSSYEDYGKVQSQDSNWMINAEKLKGTNQAKVMHCLPVRRNVVIADDVLDTESSAVIQQAGNRTWAAQWVLKNILDNDK</sequence>
<dbReference type="PANTHER" id="PTHR45753">
    <property type="entry name" value="ORNITHINE CARBAMOYLTRANSFERASE, MITOCHONDRIAL"/>
    <property type="match status" value="1"/>
</dbReference>
<keyword evidence="6" id="KW-1185">Reference proteome</keyword>
<feature type="domain" description="Aspartate/ornithine carbamoyltransferase Asp/Orn-binding" evidence="3">
    <location>
        <begin position="189"/>
        <end position="313"/>
    </location>
</feature>
<evidence type="ECO:0000259" key="4">
    <source>
        <dbReference type="Pfam" id="PF02729"/>
    </source>
</evidence>
<dbReference type="InterPro" id="IPR006131">
    <property type="entry name" value="Asp_carbamoyltransf_Asp/Orn-bd"/>
</dbReference>
<dbReference type="GO" id="GO:0019240">
    <property type="term" value="P:citrulline biosynthetic process"/>
    <property type="evidence" value="ECO:0007669"/>
    <property type="project" value="TreeGrafter"/>
</dbReference>
<dbReference type="Pfam" id="PF02729">
    <property type="entry name" value="OTCace_N"/>
    <property type="match status" value="1"/>
</dbReference>
<name>A0A0A2GYJ8_9FLAO</name>
<feature type="binding site" description="in other chain" evidence="2">
    <location>
        <position position="305"/>
    </location>
    <ligand>
        <name>carbamoyl phosphate</name>
        <dbReference type="ChEBI" id="CHEBI:58228"/>
        <note>ligand shared between two neighboring subunits</note>
    </ligand>
</feature>
<feature type="binding site" description="in other chain" evidence="2">
    <location>
        <begin position="47"/>
        <end position="50"/>
    </location>
    <ligand>
        <name>carbamoyl phosphate</name>
        <dbReference type="ChEBI" id="CHEBI:58228"/>
        <note>ligand shared between two neighboring subunits</note>
    </ligand>
</feature>
<dbReference type="KEGG" id="ddo:I597_1160"/>